<dbReference type="Gene3D" id="3.40.50.410">
    <property type="entry name" value="von Willebrand factor, type A domain"/>
    <property type="match status" value="1"/>
</dbReference>
<accession>A0A558D0J0</accession>
<sequence length="751" mass="86263">MSIEEAKLQIYREQLTCNFQQLDLLFADCMEEAALSLSEAGIKEYLEGASLVCMIGRGFEPVLVYLEEMPQVAAKLGESVLGLVSQTVWKLSRTPNGVTILPFLQTLPEAARRLGSEKQLSRYIDLLMDMLERTSGSIHGFHATIPSPSAKEYLEQMPFLLNQLSLEGIRNWTEYGIHNYSTHPDRQRDYFSLQSADSRAILQRERHGTLFADNERQLELYLRALWQDKDQLVPYSHAFDELRKPMPYFDSLGIRLPDVFDDTDSGVSGINRYRAVLGHMAAHRRWSHFIFADNFSPFQRIAIELLEDSRVEYLAIQCYPGLRNLWLSLHPVPIEGECDPEKESCIRHRLAMLSYAILNPNHTYTNADILNCVAEFRELMQSGETTTQSIVQLAISFIARTRIQMDQAANVYFKNTVVEYRDDNRHLWKFIEEGDEEEQYEVERKKVEQEPLNALPPRHYPEWDYRTKTYRPDWVSLYESLHPPGDAKLIEDLLTKHSALAKRLKQILDLLKPQQYVRVRYQEDGSELDLDVAIRSLVDFKGGANPDPRINMSHRHDGRDIAVMLLLDLSESLHQVPEGCEQSILQLSQEAVALLAWAIDRLGDSFAIAGFSSNTRHEVRYQHIKGYSETWNDDVKARLAAMQAGYSTRMGAAIRHAGHYLGKRTAEKKLLLVLTDGEPSDIDVDDDRLLIEDARKAVQELDRDNIYTYCINLDPKADEYVADIFGKQYSVIDRVEKLPAKLPELFVSLTR</sequence>
<dbReference type="SUPFAM" id="SSF53300">
    <property type="entry name" value="vWA-like"/>
    <property type="match status" value="1"/>
</dbReference>
<organism evidence="2 3">
    <name type="scientific">Sedimenticola thiotaurini</name>
    <dbReference type="NCBI Taxonomy" id="1543721"/>
    <lineage>
        <taxon>Bacteria</taxon>
        <taxon>Pseudomonadati</taxon>
        <taxon>Pseudomonadota</taxon>
        <taxon>Gammaproteobacteria</taxon>
        <taxon>Chromatiales</taxon>
        <taxon>Sedimenticolaceae</taxon>
        <taxon>Sedimenticola</taxon>
    </lineage>
</organism>
<dbReference type="AlphaFoldDB" id="A0A558D0J0"/>
<dbReference type="CDD" id="cd01454">
    <property type="entry name" value="vWA_norD_type"/>
    <property type="match status" value="1"/>
</dbReference>
<dbReference type="Proteomes" id="UP000317355">
    <property type="component" value="Unassembled WGS sequence"/>
</dbReference>
<dbReference type="PANTHER" id="PTHR41248:SF1">
    <property type="entry name" value="NORD PROTEIN"/>
    <property type="match status" value="1"/>
</dbReference>
<dbReference type="EMBL" id="VMRY01000041">
    <property type="protein sequence ID" value="TVT54498.1"/>
    <property type="molecule type" value="Genomic_DNA"/>
</dbReference>
<proteinExistence type="predicted"/>
<name>A0A558D0J0_9GAMM</name>
<dbReference type="PROSITE" id="PS50234">
    <property type="entry name" value="VWFA"/>
    <property type="match status" value="1"/>
</dbReference>
<dbReference type="STRING" id="1543721.AAY24_15605"/>
<dbReference type="InterPro" id="IPR036465">
    <property type="entry name" value="vWFA_dom_sf"/>
</dbReference>
<dbReference type="PANTHER" id="PTHR41248">
    <property type="entry name" value="NORD PROTEIN"/>
    <property type="match status" value="1"/>
</dbReference>
<dbReference type="SMART" id="SM00327">
    <property type="entry name" value="VWA"/>
    <property type="match status" value="1"/>
</dbReference>
<feature type="domain" description="VWFA" evidence="1">
    <location>
        <begin position="562"/>
        <end position="749"/>
    </location>
</feature>
<evidence type="ECO:0000259" key="1">
    <source>
        <dbReference type="PROSITE" id="PS50234"/>
    </source>
</evidence>
<dbReference type="InterPro" id="IPR002035">
    <property type="entry name" value="VWF_A"/>
</dbReference>
<gene>
    <name evidence="2" type="ORF">FHK82_09880</name>
</gene>
<protein>
    <submittedName>
        <fullName evidence="2">VWA domain-containing protein</fullName>
    </submittedName>
</protein>
<dbReference type="InterPro" id="IPR051928">
    <property type="entry name" value="NorD/CobT"/>
</dbReference>
<comment type="caution">
    <text evidence="2">The sequence shown here is derived from an EMBL/GenBank/DDBJ whole genome shotgun (WGS) entry which is preliminary data.</text>
</comment>
<evidence type="ECO:0000313" key="2">
    <source>
        <dbReference type="EMBL" id="TVT54498.1"/>
    </source>
</evidence>
<evidence type="ECO:0000313" key="3">
    <source>
        <dbReference type="Proteomes" id="UP000317355"/>
    </source>
</evidence>
<reference evidence="2 3" key="1">
    <citation type="submission" date="2019-07" db="EMBL/GenBank/DDBJ databases">
        <title>The pathways for chlorine oxyanion respiration interact through the shared metabolite chlorate.</title>
        <authorList>
            <person name="Barnum T.P."/>
            <person name="Cheng Y."/>
            <person name="Hill K.A."/>
            <person name="Lucas L.N."/>
            <person name="Carlson H.K."/>
            <person name="Coates J.D."/>
        </authorList>
    </citation>
    <scope>NUCLEOTIDE SEQUENCE [LARGE SCALE GENOMIC DNA]</scope>
    <source>
        <strain evidence="2">BK-3</strain>
    </source>
</reference>
<dbReference type="Pfam" id="PF00092">
    <property type="entry name" value="VWA"/>
    <property type="match status" value="1"/>
</dbReference>